<feature type="transmembrane region" description="Helical" evidence="3">
    <location>
        <begin position="314"/>
        <end position="331"/>
    </location>
</feature>
<comment type="subcellular location">
    <subcellularLocation>
        <location evidence="1">Membrane</location>
    </subcellularLocation>
</comment>
<keyword evidence="3" id="KW-1133">Transmembrane helix</keyword>
<evidence type="ECO:0000256" key="2">
    <source>
        <dbReference type="ARBA" id="ARBA00007400"/>
    </source>
</evidence>
<dbReference type="Pfam" id="PF01757">
    <property type="entry name" value="Acyl_transf_3"/>
    <property type="match status" value="1"/>
</dbReference>
<name>A0ABW4KCM3_9BACI</name>
<feature type="transmembrane region" description="Helical" evidence="3">
    <location>
        <begin position="174"/>
        <end position="194"/>
    </location>
</feature>
<keyword evidence="3" id="KW-0472">Membrane</keyword>
<dbReference type="GO" id="GO:0016746">
    <property type="term" value="F:acyltransferase activity"/>
    <property type="evidence" value="ECO:0007669"/>
    <property type="project" value="UniProtKB-KW"/>
</dbReference>
<feature type="transmembrane region" description="Helical" evidence="3">
    <location>
        <begin position="232"/>
        <end position="251"/>
    </location>
</feature>
<keyword evidence="3" id="KW-0812">Transmembrane</keyword>
<organism evidence="5 6">
    <name type="scientific">Siminovitchia sediminis</name>
    <dbReference type="NCBI Taxonomy" id="1274353"/>
    <lineage>
        <taxon>Bacteria</taxon>
        <taxon>Bacillati</taxon>
        <taxon>Bacillota</taxon>
        <taxon>Bacilli</taxon>
        <taxon>Bacillales</taxon>
        <taxon>Bacillaceae</taxon>
        <taxon>Siminovitchia</taxon>
    </lineage>
</organism>
<reference evidence="6" key="1">
    <citation type="journal article" date="2019" name="Int. J. Syst. Evol. Microbiol.">
        <title>The Global Catalogue of Microorganisms (GCM) 10K type strain sequencing project: providing services to taxonomists for standard genome sequencing and annotation.</title>
        <authorList>
            <consortium name="The Broad Institute Genomics Platform"/>
            <consortium name="The Broad Institute Genome Sequencing Center for Infectious Disease"/>
            <person name="Wu L."/>
            <person name="Ma J."/>
        </authorList>
    </citation>
    <scope>NUCLEOTIDE SEQUENCE [LARGE SCALE GENOMIC DNA]</scope>
    <source>
        <strain evidence="6">CGMCC 1.12295</strain>
    </source>
</reference>
<evidence type="ECO:0000313" key="6">
    <source>
        <dbReference type="Proteomes" id="UP001597301"/>
    </source>
</evidence>
<comment type="similarity">
    <text evidence="2">Belongs to the acyltransferase 3 family.</text>
</comment>
<keyword evidence="6" id="KW-1185">Reference proteome</keyword>
<dbReference type="InterPro" id="IPR002656">
    <property type="entry name" value="Acyl_transf_3_dom"/>
</dbReference>
<dbReference type="RefSeq" id="WP_380772504.1">
    <property type="nucleotide sequence ID" value="NZ_JBHUEO010000006.1"/>
</dbReference>
<feature type="transmembrane region" description="Helical" evidence="3">
    <location>
        <begin position="45"/>
        <end position="64"/>
    </location>
</feature>
<dbReference type="EMBL" id="JBHUEO010000006">
    <property type="protein sequence ID" value="MFD1705950.1"/>
    <property type="molecule type" value="Genomic_DNA"/>
</dbReference>
<gene>
    <name evidence="5" type="ORF">ACFSCZ_04180</name>
</gene>
<dbReference type="EC" id="2.3.-.-" evidence="5"/>
<evidence type="ECO:0000256" key="1">
    <source>
        <dbReference type="ARBA" id="ARBA00004370"/>
    </source>
</evidence>
<dbReference type="PANTHER" id="PTHR23028">
    <property type="entry name" value="ACETYLTRANSFERASE"/>
    <property type="match status" value="1"/>
</dbReference>
<keyword evidence="5" id="KW-0012">Acyltransferase</keyword>
<dbReference type="Proteomes" id="UP001597301">
    <property type="component" value="Unassembled WGS sequence"/>
</dbReference>
<feature type="transmembrane region" description="Helical" evidence="3">
    <location>
        <begin position="12"/>
        <end position="39"/>
    </location>
</feature>
<accession>A0ABW4KCM3</accession>
<evidence type="ECO:0000256" key="3">
    <source>
        <dbReference type="SAM" id="Phobius"/>
    </source>
</evidence>
<keyword evidence="5" id="KW-0808">Transferase</keyword>
<evidence type="ECO:0000313" key="5">
    <source>
        <dbReference type="EMBL" id="MFD1705950.1"/>
    </source>
</evidence>
<evidence type="ECO:0000259" key="4">
    <source>
        <dbReference type="Pfam" id="PF01757"/>
    </source>
</evidence>
<protein>
    <submittedName>
        <fullName evidence="5">Acyltransferase family protein</fullName>
        <ecNumber evidence="5">2.3.-.-</ecNumber>
    </submittedName>
</protein>
<feature type="transmembrane region" description="Helical" evidence="3">
    <location>
        <begin position="200"/>
        <end position="220"/>
    </location>
</feature>
<feature type="transmembrane region" description="Helical" evidence="3">
    <location>
        <begin position="337"/>
        <end position="359"/>
    </location>
</feature>
<comment type="caution">
    <text evidence="5">The sequence shown here is derived from an EMBL/GenBank/DDBJ whole genome shotgun (WGS) entry which is preliminary data.</text>
</comment>
<feature type="domain" description="Acyltransferase 3" evidence="4">
    <location>
        <begin position="6"/>
        <end position="355"/>
    </location>
</feature>
<feature type="transmembrane region" description="Helical" evidence="3">
    <location>
        <begin position="145"/>
        <end position="167"/>
    </location>
</feature>
<sequence>MNKRIEQLDSLRGLAALTVVMNHLPLSAMGLPILVLGVFRWTGINYGHGAVMLFFVLSGFVLSLPFLKKKGVDYFPYVIKRFFRIYVPYIFGIALAIVLSQIFYQEQPDVGSYENMLWITAVSKDLIIEHLYFLGNIHSNAFNGVIWSLIHELRISLIFPFIVLLILRLNWKVNLIMCMCLSGISGLNNIFTFQDSNGNYLTYFHSIHYISLFILGGLLAKHRKVIIDVYKELNYSFKWLILIASYLVYNFSELVIGKVYEITGFGIISTYFFIILEYGVAIGALGFMISAMGSSRVQKFLMAKPIVFFGKISYSLYLYHLPVILVLIYVLHEVLPLWVISILAFPIIIGVSAVAWFLIEKPSIKIGRILAGYVKNKQILISSKKTA</sequence>
<feature type="transmembrane region" description="Helical" evidence="3">
    <location>
        <begin position="85"/>
        <end position="104"/>
    </location>
</feature>
<feature type="transmembrane region" description="Helical" evidence="3">
    <location>
        <begin position="271"/>
        <end position="293"/>
    </location>
</feature>
<dbReference type="InterPro" id="IPR050879">
    <property type="entry name" value="Acyltransferase_3"/>
</dbReference>
<proteinExistence type="inferred from homology"/>